<keyword evidence="12 15" id="KW-0472">Membrane</keyword>
<evidence type="ECO:0000256" key="13">
    <source>
        <dbReference type="ARBA" id="ARBA00023180"/>
    </source>
</evidence>
<comment type="subcellular location">
    <subcellularLocation>
        <location evidence="3">Cell junction</location>
        <location evidence="3">Tight junction</location>
    </subcellularLocation>
    <subcellularLocation>
        <location evidence="1">Lateral cell membrane</location>
    </subcellularLocation>
    <subcellularLocation>
        <location evidence="2">Membrane</location>
        <topology evidence="2">Multi-pass membrane protein</topology>
    </subcellularLocation>
</comment>
<dbReference type="PANTHER" id="PTHR12101:SF17">
    <property type="entry name" value="BLOOD VESSEL EPICARDIAL SUBSTANCE"/>
    <property type="match status" value="1"/>
</dbReference>
<evidence type="ECO:0000256" key="2">
    <source>
        <dbReference type="ARBA" id="ARBA00004141"/>
    </source>
</evidence>
<evidence type="ECO:0000256" key="14">
    <source>
        <dbReference type="SAM" id="MobiDB-lite"/>
    </source>
</evidence>
<keyword evidence="9" id="KW-0130">Cell adhesion</keyword>
<name>A0A9P0D263_9CUCU</name>
<dbReference type="AlphaFoldDB" id="A0A9P0D263"/>
<evidence type="ECO:0000256" key="9">
    <source>
        <dbReference type="ARBA" id="ARBA00022889"/>
    </source>
</evidence>
<evidence type="ECO:0000256" key="4">
    <source>
        <dbReference type="ARBA" id="ARBA00007146"/>
    </source>
</evidence>
<dbReference type="OrthoDB" id="425611at2759"/>
<evidence type="ECO:0000256" key="7">
    <source>
        <dbReference type="ARBA" id="ARBA00022475"/>
    </source>
</evidence>
<evidence type="ECO:0000256" key="12">
    <source>
        <dbReference type="ARBA" id="ARBA00023136"/>
    </source>
</evidence>
<dbReference type="SUPFAM" id="SSF51206">
    <property type="entry name" value="cAMP-binding domain-like"/>
    <property type="match status" value="1"/>
</dbReference>
<accession>A0A9P0D263</accession>
<dbReference type="InterPro" id="IPR018490">
    <property type="entry name" value="cNMP-bd_dom_sf"/>
</dbReference>
<dbReference type="PANTHER" id="PTHR12101">
    <property type="entry name" value="POPEYE DOMAIN CONTAINING PROTEIN"/>
    <property type="match status" value="1"/>
</dbReference>
<reference evidence="17" key="1">
    <citation type="submission" date="2022-01" db="EMBL/GenBank/DDBJ databases">
        <authorList>
            <person name="King R."/>
        </authorList>
    </citation>
    <scope>NUCLEOTIDE SEQUENCE</scope>
</reference>
<comment type="similarity">
    <text evidence="4">Belongs to the popeye family.</text>
</comment>
<dbReference type="GO" id="GO:0016328">
    <property type="term" value="C:lateral plasma membrane"/>
    <property type="evidence" value="ECO:0007669"/>
    <property type="project" value="UniProtKB-SubCell"/>
</dbReference>
<gene>
    <name evidence="17" type="ORF">PSYICH_LOCUS8746</name>
</gene>
<dbReference type="InterPro" id="IPR055272">
    <property type="entry name" value="POPDC1-3_dom"/>
</dbReference>
<feature type="transmembrane region" description="Helical" evidence="15">
    <location>
        <begin position="132"/>
        <end position="150"/>
    </location>
</feature>
<dbReference type="Pfam" id="PF04831">
    <property type="entry name" value="POPDC1-3"/>
    <property type="match status" value="1"/>
</dbReference>
<keyword evidence="7" id="KW-1003">Cell membrane</keyword>
<dbReference type="GO" id="GO:0007155">
    <property type="term" value="P:cell adhesion"/>
    <property type="evidence" value="ECO:0007669"/>
    <property type="project" value="UniProtKB-KW"/>
</dbReference>
<feature type="transmembrane region" description="Helical" evidence="15">
    <location>
        <begin position="157"/>
        <end position="180"/>
    </location>
</feature>
<keyword evidence="10" id="KW-0965">Cell junction</keyword>
<evidence type="ECO:0000313" key="18">
    <source>
        <dbReference type="Proteomes" id="UP001153636"/>
    </source>
</evidence>
<evidence type="ECO:0000259" key="16">
    <source>
        <dbReference type="Pfam" id="PF04831"/>
    </source>
</evidence>
<evidence type="ECO:0000256" key="6">
    <source>
        <dbReference type="ARBA" id="ARBA00022473"/>
    </source>
</evidence>
<dbReference type="GO" id="GO:0042383">
    <property type="term" value="C:sarcolemma"/>
    <property type="evidence" value="ECO:0007669"/>
    <property type="project" value="TreeGrafter"/>
</dbReference>
<feature type="compositionally biased region" description="Polar residues" evidence="14">
    <location>
        <begin position="405"/>
        <end position="414"/>
    </location>
</feature>
<dbReference type="GO" id="GO:0005923">
    <property type="term" value="C:bicellular tight junction"/>
    <property type="evidence" value="ECO:0007669"/>
    <property type="project" value="UniProtKB-SubCell"/>
</dbReference>
<feature type="region of interest" description="Disordered" evidence="14">
    <location>
        <begin position="402"/>
        <end position="443"/>
    </location>
</feature>
<feature type="compositionally biased region" description="Basic and acidic residues" evidence="14">
    <location>
        <begin position="432"/>
        <end position="443"/>
    </location>
</feature>
<dbReference type="GO" id="GO:0042391">
    <property type="term" value="P:regulation of membrane potential"/>
    <property type="evidence" value="ECO:0007669"/>
    <property type="project" value="TreeGrafter"/>
</dbReference>
<evidence type="ECO:0000256" key="15">
    <source>
        <dbReference type="SAM" id="Phobius"/>
    </source>
</evidence>
<evidence type="ECO:0000256" key="1">
    <source>
        <dbReference type="ARBA" id="ARBA00004124"/>
    </source>
</evidence>
<protein>
    <recommendedName>
        <fullName evidence="16">POPDC1-3 domain-containing protein</fullName>
    </recommendedName>
</protein>
<organism evidence="17 18">
    <name type="scientific">Psylliodes chrysocephalus</name>
    <dbReference type="NCBI Taxonomy" id="3402493"/>
    <lineage>
        <taxon>Eukaryota</taxon>
        <taxon>Metazoa</taxon>
        <taxon>Ecdysozoa</taxon>
        <taxon>Arthropoda</taxon>
        <taxon>Hexapoda</taxon>
        <taxon>Insecta</taxon>
        <taxon>Pterygota</taxon>
        <taxon>Neoptera</taxon>
        <taxon>Endopterygota</taxon>
        <taxon>Coleoptera</taxon>
        <taxon>Polyphaga</taxon>
        <taxon>Cucujiformia</taxon>
        <taxon>Chrysomeloidea</taxon>
        <taxon>Chrysomelidae</taxon>
        <taxon>Galerucinae</taxon>
        <taxon>Alticini</taxon>
        <taxon>Psylliodes</taxon>
    </lineage>
</organism>
<dbReference type="Proteomes" id="UP001153636">
    <property type="component" value="Chromosome 3"/>
</dbReference>
<evidence type="ECO:0000256" key="10">
    <source>
        <dbReference type="ARBA" id="ARBA00022949"/>
    </source>
</evidence>
<dbReference type="GO" id="GO:0007507">
    <property type="term" value="P:heart development"/>
    <property type="evidence" value="ECO:0007669"/>
    <property type="project" value="TreeGrafter"/>
</dbReference>
<evidence type="ECO:0000256" key="11">
    <source>
        <dbReference type="ARBA" id="ARBA00022989"/>
    </source>
</evidence>
<keyword evidence="5" id="KW-0796">Tight junction</keyword>
<dbReference type="InterPro" id="IPR006916">
    <property type="entry name" value="POPDC1-3"/>
</dbReference>
<keyword evidence="8 15" id="KW-0812">Transmembrane</keyword>
<keyword evidence="18" id="KW-1185">Reference proteome</keyword>
<sequence length="443" mass="51253">METTVILSRTHSSKIIPYKTNFRSPRFKARHDVKMNVDFNRTVSNFSDIKQNFTFTTETNMSYWNQSDFFHNLTNNSELEYDYQTLNTTAKDDLWSSCKEWTPAQHNLFQTANFFFAAAFLVPGNFKQSVLLVRALLSIGYFFITIWGGVEVCAPDILLWNLIIVILNAGHTALLTWKFLPPTLTLELTDLYLKVFKPLKVSKKHYTELVREAKVMNLEEGDIYAVEDVSPADERLSILLKGRLRVTCDDTHLHFINMHQFVDSPEWEANHEQSDDVFQVTITAEEDSVYLCWPRMKLERVLRHRPMLKLVLDSIIGKDITQKLYALNEHLSGLQVKRGEKNRIWARTHNHSLSMDAVNTGTTGLVRSQAYKLSNSKNCNRSLGRFDTQNWVPLVAKQFPAKSPFNPQSSSTNLRIPEVHATPSRNRSLRRSTREVKFETKKK</sequence>
<keyword evidence="6" id="KW-0217">Developmental protein</keyword>
<dbReference type="EMBL" id="OV651815">
    <property type="protein sequence ID" value="CAH1108917.1"/>
    <property type="molecule type" value="Genomic_DNA"/>
</dbReference>
<evidence type="ECO:0000256" key="8">
    <source>
        <dbReference type="ARBA" id="ARBA00022692"/>
    </source>
</evidence>
<evidence type="ECO:0000313" key="17">
    <source>
        <dbReference type="EMBL" id="CAH1108917.1"/>
    </source>
</evidence>
<keyword evidence="13" id="KW-0325">Glycoprotein</keyword>
<proteinExistence type="inferred from homology"/>
<evidence type="ECO:0000256" key="3">
    <source>
        <dbReference type="ARBA" id="ARBA00004435"/>
    </source>
</evidence>
<dbReference type="GO" id="GO:0030552">
    <property type="term" value="F:cAMP binding"/>
    <property type="evidence" value="ECO:0007669"/>
    <property type="project" value="TreeGrafter"/>
</dbReference>
<feature type="domain" description="POPDC1-3" evidence="16">
    <location>
        <begin position="104"/>
        <end position="329"/>
    </location>
</feature>
<evidence type="ECO:0000256" key="5">
    <source>
        <dbReference type="ARBA" id="ARBA00022427"/>
    </source>
</evidence>
<keyword evidence="11 15" id="KW-1133">Transmembrane helix</keyword>
<dbReference type="GO" id="GO:0051146">
    <property type="term" value="P:striated muscle cell differentiation"/>
    <property type="evidence" value="ECO:0007669"/>
    <property type="project" value="TreeGrafter"/>
</dbReference>